<evidence type="ECO:0000313" key="5">
    <source>
        <dbReference type="Proteomes" id="UP000318428"/>
    </source>
</evidence>
<name>A0A5C5Q4F6_9PSED</name>
<sequence>MARINLLPWRAMMREQRYRRFLMVLLALAVLVVAGLLALDQLIDRAVERQLMRNDLIRSATVQLDGRAEQIDQLKVRREQLLERMQTIETLQGSRSDNGIILEQLARSLPQGVYFTDVKMSDSIIVITGTAQSPSLVAELMRNLDASHWLEAPVLIDVKAEAAPAGGQERWFQMTVAQTRHPVPVGGHL</sequence>
<dbReference type="RefSeq" id="WP_122785195.1">
    <property type="nucleotide sequence ID" value="NZ_CP142033.1"/>
</dbReference>
<dbReference type="GO" id="GO:0043683">
    <property type="term" value="P:type IV pilus assembly"/>
    <property type="evidence" value="ECO:0007669"/>
    <property type="project" value="TreeGrafter"/>
</dbReference>
<dbReference type="InterPro" id="IPR052534">
    <property type="entry name" value="Extracell_DNA_Util/SecSys_Comp"/>
</dbReference>
<keyword evidence="5" id="KW-1185">Reference proteome</keyword>
<dbReference type="Pfam" id="PF05137">
    <property type="entry name" value="PilN"/>
    <property type="match status" value="1"/>
</dbReference>
<feature type="coiled-coil region" evidence="1">
    <location>
        <begin position="64"/>
        <end position="91"/>
    </location>
</feature>
<dbReference type="Proteomes" id="UP000317901">
    <property type="component" value="Unassembled WGS sequence"/>
</dbReference>
<dbReference type="OrthoDB" id="5296173at2"/>
<evidence type="ECO:0000313" key="4">
    <source>
        <dbReference type="Proteomes" id="UP000317901"/>
    </source>
</evidence>
<dbReference type="AlphaFoldDB" id="A0A5C5Q4F6"/>
<dbReference type="PANTHER" id="PTHR40278:SF2">
    <property type="entry name" value="TYPE IV PILUS INNER MEMBRANE COMPONENT PILN"/>
    <property type="match status" value="1"/>
</dbReference>
<evidence type="ECO:0000256" key="1">
    <source>
        <dbReference type="SAM" id="Coils"/>
    </source>
</evidence>
<protein>
    <submittedName>
        <fullName evidence="3">Pilus assembly protein PilN</fullName>
    </submittedName>
</protein>
<dbReference type="GO" id="GO:0043107">
    <property type="term" value="P:type IV pilus-dependent motility"/>
    <property type="evidence" value="ECO:0007669"/>
    <property type="project" value="TreeGrafter"/>
</dbReference>
<dbReference type="EMBL" id="VFIO01000002">
    <property type="protein sequence ID" value="TWR91130.1"/>
    <property type="molecule type" value="Genomic_DNA"/>
</dbReference>
<keyword evidence="1" id="KW-0175">Coiled coil</keyword>
<evidence type="ECO:0000313" key="3">
    <source>
        <dbReference type="EMBL" id="TWS00539.1"/>
    </source>
</evidence>
<organism evidence="3 4">
    <name type="scientific">Pseudomonas saxonica</name>
    <dbReference type="NCBI Taxonomy" id="2600598"/>
    <lineage>
        <taxon>Bacteria</taxon>
        <taxon>Pseudomonadati</taxon>
        <taxon>Pseudomonadota</taxon>
        <taxon>Gammaproteobacteria</taxon>
        <taxon>Pseudomonadales</taxon>
        <taxon>Pseudomonadaceae</taxon>
        <taxon>Pseudomonas</taxon>
    </lineage>
</organism>
<dbReference type="EMBL" id="VFIP01000002">
    <property type="protein sequence ID" value="TWS00539.1"/>
    <property type="molecule type" value="Genomic_DNA"/>
</dbReference>
<proteinExistence type="predicted"/>
<evidence type="ECO:0000313" key="2">
    <source>
        <dbReference type="EMBL" id="TWR91130.1"/>
    </source>
</evidence>
<gene>
    <name evidence="3" type="ORF">FJD37_01935</name>
    <name evidence="2" type="ORF">FJD38_08665</name>
</gene>
<dbReference type="Proteomes" id="UP000318428">
    <property type="component" value="Unassembled WGS sequence"/>
</dbReference>
<accession>A0A5C5Q4F6</accession>
<dbReference type="PANTHER" id="PTHR40278">
    <property type="entry name" value="DNA UTILIZATION PROTEIN HOFN"/>
    <property type="match status" value="1"/>
</dbReference>
<dbReference type="InterPro" id="IPR007813">
    <property type="entry name" value="PilN"/>
</dbReference>
<reference evidence="4 5" key="1">
    <citation type="submission" date="2019-06" db="EMBL/GenBank/DDBJ databases">
        <title>Pseudomonas bimorpha sp. nov. isolated from bovine raw milk and skim milk concentrate.</title>
        <authorList>
            <person name="Hofmann K."/>
            <person name="Huptas C."/>
            <person name="Doll E."/>
            <person name="Scherer S."/>
            <person name="Wenning M."/>
        </authorList>
    </citation>
    <scope>NUCLEOTIDE SEQUENCE [LARGE SCALE GENOMIC DNA]</scope>
    <source>
        <strain evidence="2 5">DSM 108989</strain>
        <strain evidence="3 4">DSM 108990</strain>
    </source>
</reference>
<comment type="caution">
    <text evidence="3">The sequence shown here is derived from an EMBL/GenBank/DDBJ whole genome shotgun (WGS) entry which is preliminary data.</text>
</comment>